<sequence>MTHIYTPQTTMWAGRYGSLTLMLAPLRSELRRKRPARIFTRIVIRSSPAVTSSGVCRYAQLKLRYCISLSSINSTSTAFHFLSAPFFFLDLYFLSFSFSKGCLKPFLFLI</sequence>
<name>A0A2P2MRZ8_RHIMU</name>
<protein>
    <submittedName>
        <fullName evidence="2">Germanicol synthase</fullName>
    </submittedName>
</protein>
<dbReference type="EMBL" id="GGEC01052494">
    <property type="protein sequence ID" value="MBX32978.1"/>
    <property type="molecule type" value="Transcribed_RNA"/>
</dbReference>
<keyword evidence="1" id="KW-0812">Transmembrane</keyword>
<feature type="transmembrane region" description="Helical" evidence="1">
    <location>
        <begin position="78"/>
        <end position="98"/>
    </location>
</feature>
<accession>A0A2P2MRZ8</accession>
<reference evidence="2" key="1">
    <citation type="submission" date="2018-02" db="EMBL/GenBank/DDBJ databases">
        <title>Rhizophora mucronata_Transcriptome.</title>
        <authorList>
            <person name="Meera S.P."/>
            <person name="Sreeshan A."/>
            <person name="Augustine A."/>
        </authorList>
    </citation>
    <scope>NUCLEOTIDE SEQUENCE</scope>
    <source>
        <tissue evidence="2">Leaf</tissue>
    </source>
</reference>
<dbReference type="AlphaFoldDB" id="A0A2P2MRZ8"/>
<evidence type="ECO:0000313" key="2">
    <source>
        <dbReference type="EMBL" id="MBX32978.1"/>
    </source>
</evidence>
<evidence type="ECO:0000256" key="1">
    <source>
        <dbReference type="SAM" id="Phobius"/>
    </source>
</evidence>
<organism evidence="2">
    <name type="scientific">Rhizophora mucronata</name>
    <name type="common">Asiatic mangrove</name>
    <dbReference type="NCBI Taxonomy" id="61149"/>
    <lineage>
        <taxon>Eukaryota</taxon>
        <taxon>Viridiplantae</taxon>
        <taxon>Streptophyta</taxon>
        <taxon>Embryophyta</taxon>
        <taxon>Tracheophyta</taxon>
        <taxon>Spermatophyta</taxon>
        <taxon>Magnoliopsida</taxon>
        <taxon>eudicotyledons</taxon>
        <taxon>Gunneridae</taxon>
        <taxon>Pentapetalae</taxon>
        <taxon>rosids</taxon>
        <taxon>fabids</taxon>
        <taxon>Malpighiales</taxon>
        <taxon>Rhizophoraceae</taxon>
        <taxon>Rhizophora</taxon>
    </lineage>
</organism>
<keyword evidence="1" id="KW-1133">Transmembrane helix</keyword>
<keyword evidence="1" id="KW-0472">Membrane</keyword>
<proteinExistence type="predicted"/>